<dbReference type="PROSITE" id="PS00028">
    <property type="entry name" value="ZINC_FINGER_C2H2_1"/>
    <property type="match status" value="1"/>
</dbReference>
<gene>
    <name evidence="4" type="ORF">DAPPUDRAFT_221545</name>
</gene>
<evidence type="ECO:0000256" key="2">
    <source>
        <dbReference type="SAM" id="MobiDB-lite"/>
    </source>
</evidence>
<keyword evidence="1" id="KW-0479">Metal-binding</keyword>
<feature type="region of interest" description="Disordered" evidence="2">
    <location>
        <begin position="18"/>
        <end position="44"/>
    </location>
</feature>
<dbReference type="GO" id="GO:0003723">
    <property type="term" value="F:RNA binding"/>
    <property type="evidence" value="ECO:0007669"/>
    <property type="project" value="InterPro"/>
</dbReference>
<organism evidence="4 5">
    <name type="scientific">Daphnia pulex</name>
    <name type="common">Water flea</name>
    <dbReference type="NCBI Taxonomy" id="6669"/>
    <lineage>
        <taxon>Eukaryota</taxon>
        <taxon>Metazoa</taxon>
        <taxon>Ecdysozoa</taxon>
        <taxon>Arthropoda</taxon>
        <taxon>Crustacea</taxon>
        <taxon>Branchiopoda</taxon>
        <taxon>Diplostraca</taxon>
        <taxon>Cladocera</taxon>
        <taxon>Anomopoda</taxon>
        <taxon>Daphniidae</taxon>
        <taxon>Daphnia</taxon>
    </lineage>
</organism>
<feature type="compositionally biased region" description="Polar residues" evidence="2">
    <location>
        <begin position="18"/>
        <end position="29"/>
    </location>
</feature>
<keyword evidence="5" id="KW-1185">Reference proteome</keyword>
<dbReference type="GO" id="GO:0000492">
    <property type="term" value="P:box C/D snoRNP assembly"/>
    <property type="evidence" value="ECO:0000318"/>
    <property type="project" value="GO_Central"/>
</dbReference>
<dbReference type="Pfam" id="PF10453">
    <property type="entry name" value="NUFIP1"/>
    <property type="match status" value="1"/>
</dbReference>
<dbReference type="STRING" id="6669.E9FYR4"/>
<dbReference type="EMBL" id="GL732527">
    <property type="protein sequence ID" value="EFX87581.1"/>
    <property type="molecule type" value="Genomic_DNA"/>
</dbReference>
<reference evidence="4 5" key="1">
    <citation type="journal article" date="2011" name="Science">
        <title>The ecoresponsive genome of Daphnia pulex.</title>
        <authorList>
            <person name="Colbourne J.K."/>
            <person name="Pfrender M.E."/>
            <person name="Gilbert D."/>
            <person name="Thomas W.K."/>
            <person name="Tucker A."/>
            <person name="Oakley T.H."/>
            <person name="Tokishita S."/>
            <person name="Aerts A."/>
            <person name="Arnold G.J."/>
            <person name="Basu M.K."/>
            <person name="Bauer D.J."/>
            <person name="Caceres C.E."/>
            <person name="Carmel L."/>
            <person name="Casola C."/>
            <person name="Choi J.H."/>
            <person name="Detter J.C."/>
            <person name="Dong Q."/>
            <person name="Dusheyko S."/>
            <person name="Eads B.D."/>
            <person name="Frohlich T."/>
            <person name="Geiler-Samerotte K.A."/>
            <person name="Gerlach D."/>
            <person name="Hatcher P."/>
            <person name="Jogdeo S."/>
            <person name="Krijgsveld J."/>
            <person name="Kriventseva E.V."/>
            <person name="Kultz D."/>
            <person name="Laforsch C."/>
            <person name="Lindquist E."/>
            <person name="Lopez J."/>
            <person name="Manak J.R."/>
            <person name="Muller J."/>
            <person name="Pangilinan J."/>
            <person name="Patwardhan R.P."/>
            <person name="Pitluck S."/>
            <person name="Pritham E.J."/>
            <person name="Rechtsteiner A."/>
            <person name="Rho M."/>
            <person name="Rogozin I.B."/>
            <person name="Sakarya O."/>
            <person name="Salamov A."/>
            <person name="Schaack S."/>
            <person name="Shapiro H."/>
            <person name="Shiga Y."/>
            <person name="Skalitzky C."/>
            <person name="Smith Z."/>
            <person name="Souvorov A."/>
            <person name="Sung W."/>
            <person name="Tang Z."/>
            <person name="Tsuchiya D."/>
            <person name="Tu H."/>
            <person name="Vos H."/>
            <person name="Wang M."/>
            <person name="Wolf Y.I."/>
            <person name="Yamagata H."/>
            <person name="Yamada T."/>
            <person name="Ye Y."/>
            <person name="Shaw J.R."/>
            <person name="Andrews J."/>
            <person name="Crease T.J."/>
            <person name="Tang H."/>
            <person name="Lucas S.M."/>
            <person name="Robertson H.M."/>
            <person name="Bork P."/>
            <person name="Koonin E.V."/>
            <person name="Zdobnov E.M."/>
            <person name="Grigoriev I.V."/>
            <person name="Lynch M."/>
            <person name="Boore J.L."/>
        </authorList>
    </citation>
    <scope>NUCLEOTIDE SEQUENCE [LARGE SCALE GENOMIC DNA]</scope>
</reference>
<dbReference type="HOGENOM" id="CLU_625948_0_0_1"/>
<dbReference type="OMA" id="MTDYQHF"/>
<dbReference type="AlphaFoldDB" id="E9FYR4"/>
<dbReference type="OrthoDB" id="273070at2759"/>
<dbReference type="GO" id="GO:0005634">
    <property type="term" value="C:nucleus"/>
    <property type="evidence" value="ECO:0000318"/>
    <property type="project" value="GO_Central"/>
</dbReference>
<proteinExistence type="predicted"/>
<dbReference type="PROSITE" id="PS50157">
    <property type="entry name" value="ZINC_FINGER_C2H2_2"/>
    <property type="match status" value="1"/>
</dbReference>
<dbReference type="GO" id="GO:0008270">
    <property type="term" value="F:zinc ion binding"/>
    <property type="evidence" value="ECO:0007669"/>
    <property type="project" value="UniProtKB-KW"/>
</dbReference>
<evidence type="ECO:0000313" key="5">
    <source>
        <dbReference type="Proteomes" id="UP000000305"/>
    </source>
</evidence>
<dbReference type="eggNOG" id="ENOG502QPTB">
    <property type="taxonomic scope" value="Eukaryota"/>
</dbReference>
<feature type="region of interest" description="Disordered" evidence="2">
    <location>
        <begin position="185"/>
        <end position="210"/>
    </location>
</feature>
<dbReference type="InParanoid" id="E9FYR4"/>
<accession>E9FYR4</accession>
<feature type="region of interest" description="Disordered" evidence="2">
    <location>
        <begin position="292"/>
        <end position="314"/>
    </location>
</feature>
<evidence type="ECO:0000259" key="3">
    <source>
        <dbReference type="PROSITE" id="PS50157"/>
    </source>
</evidence>
<feature type="compositionally biased region" description="Basic and acidic residues" evidence="2">
    <location>
        <begin position="185"/>
        <end position="200"/>
    </location>
</feature>
<keyword evidence="1" id="KW-0862">Zinc</keyword>
<dbReference type="InterPro" id="IPR019496">
    <property type="entry name" value="NUFIP1_cons_dom"/>
</dbReference>
<dbReference type="InterPro" id="IPR013087">
    <property type="entry name" value="Znf_C2H2_type"/>
</dbReference>
<dbReference type="Proteomes" id="UP000000305">
    <property type="component" value="Unassembled WGS sequence"/>
</dbReference>
<dbReference type="PANTHER" id="PTHR13309">
    <property type="entry name" value="NUCLEAR FRAGILE X MENTAL RETARDATION PROTEIN INTERACTING PROTEIN 1"/>
    <property type="match status" value="1"/>
</dbReference>
<dbReference type="PANTHER" id="PTHR13309:SF0">
    <property type="entry name" value="FMR1-INTERACTING PROTEIN NUFIP1"/>
    <property type="match status" value="1"/>
</dbReference>
<dbReference type="FunCoup" id="E9FYR4">
    <property type="interactions" value="1815"/>
</dbReference>
<keyword evidence="1" id="KW-0863">Zinc-finger</keyword>
<protein>
    <recommendedName>
        <fullName evidence="3">C2H2-type domain-containing protein</fullName>
    </recommendedName>
</protein>
<sequence length="438" mass="49404">MALPNPFACGAVSKPSFTHISSPKNQSLNPGPGLPQAPQPQYSSVSVTRTQLNDTKHKNFGFQKNGFQSSQYQLFSCDRCDRSFRSQELLDSHIAEHIPCGINGCPFVAHPKIVEKHIQMQHETGLADQIMRLNTPEEIQKWREERKNRFPSTANVALRQAEQKEKLERGEVLYEPKKRFAKGRNERGLGEKGKGWDARRNQNKKNKGQEIDETRCDISTQQVKSEFSQKLLLANETKSFNTTKTQEATMVQVKKELSDGELDSDNEGEKAKAAAIHGSNALANLMSYASDSEEGGADAKKPKLVSEESEKNVKNVEKEKAEHLTKPSNQAKRRKKAKAQKNIPAIKELIRPKRLTLLQKLLQGEILHERNVILQCVHYIVQQNFFGFDEGNMPGTITVAAEVKDTPSSQTNNPLVKIELEERISFFKFLNLVQCDAR</sequence>
<feature type="compositionally biased region" description="Basic and acidic residues" evidence="2">
    <location>
        <begin position="297"/>
        <end position="314"/>
    </location>
</feature>
<name>E9FYR4_DAPPU</name>
<feature type="domain" description="C2H2-type" evidence="3">
    <location>
        <begin position="75"/>
        <end position="97"/>
    </location>
</feature>
<dbReference type="PhylomeDB" id="E9FYR4"/>
<evidence type="ECO:0000256" key="1">
    <source>
        <dbReference type="PROSITE-ProRule" id="PRU00042"/>
    </source>
</evidence>
<dbReference type="SMART" id="SM00355">
    <property type="entry name" value="ZnF_C2H2"/>
    <property type="match status" value="2"/>
</dbReference>
<dbReference type="InterPro" id="IPR039136">
    <property type="entry name" value="NUFIP1-like"/>
</dbReference>
<evidence type="ECO:0000313" key="4">
    <source>
        <dbReference type="EMBL" id="EFX87581.1"/>
    </source>
</evidence>
<dbReference type="KEGG" id="dpx:DAPPUDRAFT_221545"/>